<feature type="domain" description="Ig-like" evidence="1">
    <location>
        <begin position="704"/>
        <end position="781"/>
    </location>
</feature>
<accession>A0ABW3IY34</accession>
<dbReference type="Gene3D" id="2.60.40.10">
    <property type="entry name" value="Immunoglobulins"/>
    <property type="match status" value="1"/>
</dbReference>
<dbReference type="InterPro" id="IPR044023">
    <property type="entry name" value="Ig_7"/>
</dbReference>
<name>A0ABW3IY34_9FLAO</name>
<dbReference type="RefSeq" id="WP_379755143.1">
    <property type="nucleotide sequence ID" value="NZ_JBHSYB010000019.1"/>
</dbReference>
<reference evidence="3" key="1">
    <citation type="journal article" date="2019" name="Int. J. Syst. Evol. Microbiol.">
        <title>The Global Catalogue of Microorganisms (GCM) 10K type strain sequencing project: providing services to taxonomists for standard genome sequencing and annotation.</title>
        <authorList>
            <consortium name="The Broad Institute Genomics Platform"/>
            <consortium name="The Broad Institute Genome Sequencing Center for Infectious Disease"/>
            <person name="Wu L."/>
            <person name="Ma J."/>
        </authorList>
    </citation>
    <scope>NUCLEOTIDE SEQUENCE [LARGE SCALE GENOMIC DNA]</scope>
    <source>
        <strain evidence="3">CECT 7649</strain>
    </source>
</reference>
<dbReference type="Proteomes" id="UP001597051">
    <property type="component" value="Unassembled WGS sequence"/>
</dbReference>
<feature type="domain" description="Ig-like" evidence="1">
    <location>
        <begin position="629"/>
        <end position="701"/>
    </location>
</feature>
<dbReference type="Pfam" id="PF19081">
    <property type="entry name" value="Ig_7"/>
    <property type="match status" value="7"/>
</dbReference>
<evidence type="ECO:0000313" key="3">
    <source>
        <dbReference type="Proteomes" id="UP001597051"/>
    </source>
</evidence>
<comment type="caution">
    <text evidence="2">The sequence shown here is derived from an EMBL/GenBank/DDBJ whole genome shotgun (WGS) entry which is preliminary data.</text>
</comment>
<evidence type="ECO:0000259" key="1">
    <source>
        <dbReference type="Pfam" id="PF19081"/>
    </source>
</evidence>
<dbReference type="NCBIfam" id="TIGR04131">
    <property type="entry name" value="Bac_Flav_CTERM"/>
    <property type="match status" value="1"/>
</dbReference>
<dbReference type="InterPro" id="IPR026341">
    <property type="entry name" value="T9SS_type_B"/>
</dbReference>
<dbReference type="EMBL" id="JBHTIZ010000002">
    <property type="protein sequence ID" value="MFD0982871.1"/>
    <property type="molecule type" value="Genomic_DNA"/>
</dbReference>
<keyword evidence="3" id="KW-1185">Reference proteome</keyword>
<dbReference type="Pfam" id="PF13585">
    <property type="entry name" value="CHU_C"/>
    <property type="match status" value="1"/>
</dbReference>
<proteinExistence type="predicted"/>
<organism evidence="2 3">
    <name type="scientific">Flavobacterium myungsuense</name>
    <dbReference type="NCBI Taxonomy" id="651823"/>
    <lineage>
        <taxon>Bacteria</taxon>
        <taxon>Pseudomonadati</taxon>
        <taxon>Bacteroidota</taxon>
        <taxon>Flavobacteriia</taxon>
        <taxon>Flavobacteriales</taxon>
        <taxon>Flavobacteriaceae</taxon>
        <taxon>Flavobacterium</taxon>
    </lineage>
</organism>
<protein>
    <submittedName>
        <fullName evidence="2">Gliding motility-associated C-terminal domain-containing protein</fullName>
    </submittedName>
</protein>
<feature type="domain" description="Ig-like" evidence="1">
    <location>
        <begin position="1188"/>
        <end position="1260"/>
    </location>
</feature>
<gene>
    <name evidence="2" type="ORF">ACFQ0S_00110</name>
</gene>
<feature type="domain" description="Ig-like" evidence="1">
    <location>
        <begin position="1428"/>
        <end position="1505"/>
    </location>
</feature>
<feature type="domain" description="Ig-like" evidence="1">
    <location>
        <begin position="865"/>
        <end position="947"/>
    </location>
</feature>
<evidence type="ECO:0000313" key="2">
    <source>
        <dbReference type="EMBL" id="MFD0982871.1"/>
    </source>
</evidence>
<feature type="domain" description="Ig-like" evidence="1">
    <location>
        <begin position="1263"/>
        <end position="1340"/>
    </location>
</feature>
<dbReference type="InterPro" id="IPR013783">
    <property type="entry name" value="Ig-like_fold"/>
</dbReference>
<feature type="domain" description="Ig-like" evidence="1">
    <location>
        <begin position="66"/>
        <end position="124"/>
    </location>
</feature>
<sequence length="2091" mass="218678">MKNKLLLFLLLHLLLGIKLTAKNLDVNTNKIVRSHSVSKSMKVVKPEKQKIKLSKFKKSLAVLSPPSVVAGSSCGPGIVALSATGASGETIEWYTSQTAAVPTFIGNNYNPNLATTTTFYVQSRLGADTSIRVPVVGSVYSAPPPVTLSASPANNGVSPLCLGTSVTFTASGGADLFEFSVNGVVTQTMSSVRTYTTNSLTNGQTVSVRSRYAVNLDGSITETAWGTGALEDNILSAALSGNATTGYINSLKISPAEDKIVIGMSGKVLNFRRIMVFLDTKPGGYNISNYGDENGSLPPVRAFNFFNNNPSTFDSYFAADYCVAIATDAGEINYYADVIELRNPNSLKTYLGQAATGVPTSVMGINKNNTGTSDYNLGFEVEVSKALIGYTTGDVKFFALTMQDNDVSNYNVTNSFLSPERTSTSDYGNGAINYNLRDPNPVVVAEAAFTPCYSEDSLVMNFVANPTVATVGASQTRCLLTSNPLGGNTPTVGTGLWTLKSGPGTVSFADNTIGNTTATVSVKGTYVFTWTISSGQCTQSFADVSVVYNITNPPTGAVNQPFCEVDNRRVSDLVAIGNNVEWFLNPIGGSALPTNTNLVTGNYYAEQTDAVTSCKSITRLEVAVVIEKPAAPSGSGSQTVCNSGTVANLTATGTNIKWYVNPTGGSALASSVVLVSGTTYFASQTIGSCESATRYPLAVTIINPQNPISGGNQSVCSTSPLQTLTATATVTTGTIVWYDALTSGNVVASPTLNTVVTRTYFAQNTIGVCNSINRTAVSLEIKDSPFLSVTTKSCSLDLLTYRVDFTVASGSTITRSPLVGSIVGNTIIGIPAGTAIDITANKGNGCVEVVNVVAPNCSCSPVNNPVSGGDKSVCQGQSNPALTATVIVGETIDWYSASSGGSLLLSNNTSFTPLNTLPGVYTYFAQARKIVDGCLSSGRTAVSLTITAQVAPTGALTQTFCESQNAIVADLVATGSSIKWYPTISSTTALLSSALLVDGEDYFASQTANSGLLCESVNRFRVTVSINKPLAPTGSSTQSFCESENATIADLLATGTSIKWYPTLTSTIALSSSALLVDGEDYFATQTTTSGLLCESVNRLKVTVSISKPAAPTGFSTQSFCESQNATIASLVATGTNIKWYSSAVSTTALLSTLALADGDYFATQTTATSLSCESITRLRVTVTISRPSAPSGSGAQTVCNSGTIANLNATGTNIKWYANPTGGTALASSIVLISGTTYYATQTVGSCESVTRYPLVVTIVNPQIPTSGGNQSVCATSPLQTLTATATVVLGTIDWFDALTNGNLVVSPVLSTVGSVQYYAQNKIGSCFSTSRTVVTLEIKDSPFLNITNKSCSLDLLTYTVNFNVATGSTITRSPEVGSIVGNSITGIPAGTTIDISANKGNGCVEVINVVAPNCSCSPVNNPISGGPKSVCEGQANPSLSVAVNTGEVVDWYSAISGGSPLVSNSLTYTPLNSIPGVYTFYAEARKTVDGCISSGRTPVSLTIASQAAPTGSATQTFCESINATVANLVANGTTIKWYETFNSTTALSSTLALIDGEDYYATQSATSGLFCESIGRFKVTVIIDKPLPPAVVSVIQPTCAVNTGSILFSGLPNNGSWILTPSVGIPVSGSGVNYEIINLSASTNYTFKVTNANGCTSVLSISASINAIPASPAVPSAVSVVQPTCTLQSGTITFATQNDVEYSIDGINYKSTPQFSGLAPRSYTLYVRNTIDITCVTSSANAITINSIPNAPIEPSATGVVQPTCAVQSGSITIATQSGVEYSINGTSFQSNPIFSGLAPNTYTLYVRNLGDTTCISSSLADSTISALPTAPAIPTITSVIQPTCSIPTGTIVVASQNGVEYSVGNGFQNSPEFENLVPGKYAISVRFINNTSCLASGANQVTINSIPESIQFAITGDCENKKYELTANPINNTNFPNDVFFEWKDSNSSPIGSDSNVLNVSDILASTLEKEEFPLEYNLTISSSSTGCETTNKITVTSIFCDIQKGISPDGNGSNDNFDLSFRKVKKLEIFNRYGLKLYSKMNYTNQWEGQTDNGDILPSATYYYVIEFNTNEAPLTGWIYLIRDNDK</sequence>